<evidence type="ECO:0000313" key="2">
    <source>
        <dbReference type="EMBL" id="TYP71983.1"/>
    </source>
</evidence>
<name>A0A5S5C1Z5_9BACL</name>
<dbReference type="Pfam" id="PF22036">
    <property type="entry name" value="MoaF_like"/>
    <property type="match status" value="1"/>
</dbReference>
<protein>
    <recommendedName>
        <fullName evidence="1">MoaF-like domain-containing protein</fullName>
    </recommendedName>
</protein>
<feature type="domain" description="MoaF-like" evidence="1">
    <location>
        <begin position="19"/>
        <end position="102"/>
    </location>
</feature>
<comment type="caution">
    <text evidence="2">The sequence shown here is derived from an EMBL/GenBank/DDBJ whole genome shotgun (WGS) entry which is preliminary data.</text>
</comment>
<dbReference type="InterPro" id="IPR053892">
    <property type="entry name" value="MoaF-like"/>
</dbReference>
<reference evidence="2 3" key="1">
    <citation type="submission" date="2019-07" db="EMBL/GenBank/DDBJ databases">
        <title>Genomic Encyclopedia of Type Strains, Phase III (KMG-III): the genomes of soil and plant-associated and newly described type strains.</title>
        <authorList>
            <person name="Whitman W."/>
        </authorList>
    </citation>
    <scope>NUCLEOTIDE SEQUENCE [LARGE SCALE GENOMIC DNA]</scope>
    <source>
        <strain evidence="2 3">BL24</strain>
    </source>
</reference>
<gene>
    <name evidence="2" type="ORF">BCM02_109262</name>
</gene>
<evidence type="ECO:0000259" key="1">
    <source>
        <dbReference type="Pfam" id="PF22036"/>
    </source>
</evidence>
<dbReference type="InterPro" id="IPR012674">
    <property type="entry name" value="Calycin"/>
</dbReference>
<accession>A0A5S5C1Z5</accession>
<sequence length="122" mass="14568">MHHPHFHYVEQHHDLPAYAGKTYRYDYVDGNVFIIQFFDATHRHDEGIAGQHKGYKGYYSFNYVEIAPCVYFMYWLEEVYTVSQILDLHRMVVYTHYTYDKDGDRQSLFHCGAVTELCRSQA</sequence>
<proteinExistence type="predicted"/>
<dbReference type="OrthoDB" id="8780074at2"/>
<dbReference type="Proteomes" id="UP000323257">
    <property type="component" value="Unassembled WGS sequence"/>
</dbReference>
<keyword evidence="3" id="KW-1185">Reference proteome</keyword>
<dbReference type="RefSeq" id="WP_148931588.1">
    <property type="nucleotide sequence ID" value="NZ_VNHS01000009.1"/>
</dbReference>
<dbReference type="Gene3D" id="2.40.128.20">
    <property type="match status" value="1"/>
</dbReference>
<evidence type="ECO:0000313" key="3">
    <source>
        <dbReference type="Proteomes" id="UP000323257"/>
    </source>
</evidence>
<dbReference type="EMBL" id="VNHS01000009">
    <property type="protein sequence ID" value="TYP71983.1"/>
    <property type="molecule type" value="Genomic_DNA"/>
</dbReference>
<organism evidence="2 3">
    <name type="scientific">Paenibacillus methanolicus</name>
    <dbReference type="NCBI Taxonomy" id="582686"/>
    <lineage>
        <taxon>Bacteria</taxon>
        <taxon>Bacillati</taxon>
        <taxon>Bacillota</taxon>
        <taxon>Bacilli</taxon>
        <taxon>Bacillales</taxon>
        <taxon>Paenibacillaceae</taxon>
        <taxon>Paenibacillus</taxon>
    </lineage>
</organism>
<dbReference type="AlphaFoldDB" id="A0A5S5C1Z5"/>